<comment type="caution">
    <text evidence="1">The sequence shown here is derived from an EMBL/GenBank/DDBJ whole genome shotgun (WGS) entry which is preliminary data.</text>
</comment>
<dbReference type="RefSeq" id="WP_089101321.1">
    <property type="nucleotide sequence ID" value="NZ_BCFL01000018.1"/>
</dbReference>
<protein>
    <submittedName>
        <fullName evidence="1">YbaB/EbfC family nucleoid-associated protein</fullName>
    </submittedName>
</protein>
<gene>
    <name evidence="1" type="ORF">ABT404_28105</name>
</gene>
<evidence type="ECO:0000313" key="1">
    <source>
        <dbReference type="EMBL" id="MER7183289.1"/>
    </source>
</evidence>
<dbReference type="Proteomes" id="UP001474181">
    <property type="component" value="Unassembled WGS sequence"/>
</dbReference>
<accession>A0ABV1X2Q7</accession>
<dbReference type="InterPro" id="IPR004401">
    <property type="entry name" value="YbaB/EbfC"/>
</dbReference>
<name>A0ABV1X2Q7_9ACTN</name>
<sequence>MSESLQHQFAQAMAEFEKQREALVRAREEISAVSVTARSKDRAVEVTLGADGSPSGLRFLGNKHQTMSGKALAASVLEAMARARTELTAQVRARFDEVAGPGIGVAGGGTEAVDKLAGSGLEKLMGPLTAPGGLLHPERGGDHG</sequence>
<dbReference type="InterPro" id="IPR036894">
    <property type="entry name" value="YbaB-like_sf"/>
</dbReference>
<organism evidence="1 2">
    <name type="scientific">Streptomyces hyaluromycini</name>
    <dbReference type="NCBI Taxonomy" id="1377993"/>
    <lineage>
        <taxon>Bacteria</taxon>
        <taxon>Bacillati</taxon>
        <taxon>Actinomycetota</taxon>
        <taxon>Actinomycetes</taxon>
        <taxon>Kitasatosporales</taxon>
        <taxon>Streptomycetaceae</taxon>
        <taxon>Streptomyces</taxon>
    </lineage>
</organism>
<dbReference type="Pfam" id="PF02575">
    <property type="entry name" value="YbaB_DNA_bd"/>
    <property type="match status" value="1"/>
</dbReference>
<keyword evidence="2" id="KW-1185">Reference proteome</keyword>
<dbReference type="Gene3D" id="3.30.1310.10">
    <property type="entry name" value="Nucleoid-associated protein YbaB-like domain"/>
    <property type="match status" value="1"/>
</dbReference>
<dbReference type="EMBL" id="JBEPEK010000235">
    <property type="protein sequence ID" value="MER7183289.1"/>
    <property type="molecule type" value="Genomic_DNA"/>
</dbReference>
<dbReference type="SUPFAM" id="SSF82607">
    <property type="entry name" value="YbaB-like"/>
    <property type="match status" value="1"/>
</dbReference>
<reference evidence="1 2" key="1">
    <citation type="submission" date="2024-06" db="EMBL/GenBank/DDBJ databases">
        <title>The Natural Products Discovery Center: Release of the First 8490 Sequenced Strains for Exploring Actinobacteria Biosynthetic Diversity.</title>
        <authorList>
            <person name="Kalkreuter E."/>
            <person name="Kautsar S.A."/>
            <person name="Yang D."/>
            <person name="Bader C.D."/>
            <person name="Teijaro C.N."/>
            <person name="Fluegel L."/>
            <person name="Davis C.M."/>
            <person name="Simpson J.R."/>
            <person name="Lauterbach L."/>
            <person name="Steele A.D."/>
            <person name="Gui C."/>
            <person name="Meng S."/>
            <person name="Li G."/>
            <person name="Viehrig K."/>
            <person name="Ye F."/>
            <person name="Su P."/>
            <person name="Kiefer A.F."/>
            <person name="Nichols A."/>
            <person name="Cepeda A.J."/>
            <person name="Yan W."/>
            <person name="Fan B."/>
            <person name="Jiang Y."/>
            <person name="Adhikari A."/>
            <person name="Zheng C.-J."/>
            <person name="Schuster L."/>
            <person name="Cowan T.M."/>
            <person name="Smanski M.J."/>
            <person name="Chevrette M.G."/>
            <person name="De Carvalho L.P.S."/>
            <person name="Shen B."/>
        </authorList>
    </citation>
    <scope>NUCLEOTIDE SEQUENCE [LARGE SCALE GENOMIC DNA]</scope>
    <source>
        <strain evidence="1 2">NPDC000234</strain>
    </source>
</reference>
<evidence type="ECO:0000313" key="2">
    <source>
        <dbReference type="Proteomes" id="UP001474181"/>
    </source>
</evidence>
<proteinExistence type="predicted"/>